<dbReference type="AlphaFoldDB" id="D2VFQ3"/>
<dbReference type="Proteomes" id="UP000006671">
    <property type="component" value="Unassembled WGS sequence"/>
</dbReference>
<sequence>MNKRRKVESNSIDGSSSSPANLPIVNPFFDEYLTDDLLAIIIEFIGDDKILNYMLVNKRFNRVINDDQYDCFRHFEYELPFTFDPPKNCNLVRKLRICSIDEDVYDFDEEIAMMKFNKVTELIVLDECSYSFGSACKVIDASNVKILSINFAISTDVLKQITEDFTNLETLIIADFEGIAHNEIEKELPTLTHFIFSEDLDYSYSYEPFEIDRFCNVFNFTPNLRTIECEPIVGYMNLNALIKICSQLESLEYIKVGIVLENSKIESYPSLNELMKRKLLKLELNCYSHIALDVLTKYFTNFKDQTKITLEERLYL</sequence>
<keyword evidence="2" id="KW-1185">Reference proteome</keyword>
<evidence type="ECO:0000313" key="1">
    <source>
        <dbReference type="EMBL" id="EFC44397.1"/>
    </source>
</evidence>
<dbReference type="KEGG" id="ngr:NAEGRDRAFT_49165"/>
<proteinExistence type="predicted"/>
<evidence type="ECO:0008006" key="3">
    <source>
        <dbReference type="Google" id="ProtNLM"/>
    </source>
</evidence>
<dbReference type="VEuPathDB" id="AmoebaDB:NAEGRDRAFT_49165"/>
<dbReference type="InterPro" id="IPR036047">
    <property type="entry name" value="F-box-like_dom_sf"/>
</dbReference>
<gene>
    <name evidence="1" type="ORF">NAEGRDRAFT_49165</name>
</gene>
<dbReference type="SUPFAM" id="SSF81383">
    <property type="entry name" value="F-box domain"/>
    <property type="match status" value="1"/>
</dbReference>
<protein>
    <recommendedName>
        <fullName evidence="3">F-box domain-containing protein</fullName>
    </recommendedName>
</protein>
<dbReference type="GeneID" id="8850143"/>
<reference evidence="1 2" key="1">
    <citation type="journal article" date="2010" name="Cell">
        <title>The genome of Naegleria gruberi illuminates early eukaryotic versatility.</title>
        <authorList>
            <person name="Fritz-Laylin L.K."/>
            <person name="Prochnik S.E."/>
            <person name="Ginger M.L."/>
            <person name="Dacks J.B."/>
            <person name="Carpenter M.L."/>
            <person name="Field M.C."/>
            <person name="Kuo A."/>
            <person name="Paredez A."/>
            <person name="Chapman J."/>
            <person name="Pham J."/>
            <person name="Shu S."/>
            <person name="Neupane R."/>
            <person name="Cipriano M."/>
            <person name="Mancuso J."/>
            <person name="Tu H."/>
            <person name="Salamov A."/>
            <person name="Lindquist E."/>
            <person name="Shapiro H."/>
            <person name="Lucas S."/>
            <person name="Grigoriev I.V."/>
            <person name="Cande W.Z."/>
            <person name="Fulton C."/>
            <person name="Rokhsar D.S."/>
            <person name="Dawson S.C."/>
        </authorList>
    </citation>
    <scope>NUCLEOTIDE SEQUENCE [LARGE SCALE GENOMIC DNA]</scope>
    <source>
        <strain evidence="1 2">NEG-M</strain>
    </source>
</reference>
<dbReference type="InterPro" id="IPR032675">
    <property type="entry name" value="LRR_dom_sf"/>
</dbReference>
<dbReference type="EMBL" id="GG738868">
    <property type="protein sequence ID" value="EFC44397.1"/>
    <property type="molecule type" value="Genomic_DNA"/>
</dbReference>
<dbReference type="InParanoid" id="D2VFQ3"/>
<accession>D2VFQ3</accession>
<evidence type="ECO:0000313" key="2">
    <source>
        <dbReference type="Proteomes" id="UP000006671"/>
    </source>
</evidence>
<name>D2VFQ3_NAEGR</name>
<dbReference type="RefSeq" id="XP_002677141.1">
    <property type="nucleotide sequence ID" value="XM_002677095.1"/>
</dbReference>
<organism evidence="2">
    <name type="scientific">Naegleria gruberi</name>
    <name type="common">Amoeba</name>
    <dbReference type="NCBI Taxonomy" id="5762"/>
    <lineage>
        <taxon>Eukaryota</taxon>
        <taxon>Discoba</taxon>
        <taxon>Heterolobosea</taxon>
        <taxon>Tetramitia</taxon>
        <taxon>Eutetramitia</taxon>
        <taxon>Vahlkampfiidae</taxon>
        <taxon>Naegleria</taxon>
    </lineage>
</organism>
<dbReference type="OMA" id="CYSHIAL"/>
<dbReference type="Gene3D" id="3.80.10.10">
    <property type="entry name" value="Ribonuclease Inhibitor"/>
    <property type="match status" value="1"/>
</dbReference>